<proteinExistence type="predicted"/>
<feature type="compositionally biased region" description="Low complexity" evidence="1">
    <location>
        <begin position="9"/>
        <end position="21"/>
    </location>
</feature>
<accession>A0AAE1NV67</accession>
<evidence type="ECO:0000313" key="2">
    <source>
        <dbReference type="EMBL" id="KAK4296303.1"/>
    </source>
</evidence>
<sequence>MRTLKARDAAPPYLPTTLPDLPDAEGGEGGVEGGGGLVEWGRGVSKGVECVDVGGGCRCGWGVSNWVEE</sequence>
<feature type="region of interest" description="Disordered" evidence="1">
    <location>
        <begin position="1"/>
        <end position="36"/>
    </location>
</feature>
<gene>
    <name evidence="2" type="ORF">Pmani_031192</name>
</gene>
<feature type="compositionally biased region" description="Gly residues" evidence="1">
    <location>
        <begin position="27"/>
        <end position="36"/>
    </location>
</feature>
<dbReference type="EMBL" id="JAWZYT010003889">
    <property type="protein sequence ID" value="KAK4296303.1"/>
    <property type="molecule type" value="Genomic_DNA"/>
</dbReference>
<evidence type="ECO:0000313" key="3">
    <source>
        <dbReference type="Proteomes" id="UP001292094"/>
    </source>
</evidence>
<comment type="caution">
    <text evidence="2">The sequence shown here is derived from an EMBL/GenBank/DDBJ whole genome shotgun (WGS) entry which is preliminary data.</text>
</comment>
<dbReference type="AlphaFoldDB" id="A0AAE1NV67"/>
<evidence type="ECO:0000256" key="1">
    <source>
        <dbReference type="SAM" id="MobiDB-lite"/>
    </source>
</evidence>
<dbReference type="Proteomes" id="UP001292094">
    <property type="component" value="Unassembled WGS sequence"/>
</dbReference>
<organism evidence="2 3">
    <name type="scientific">Petrolisthes manimaculis</name>
    <dbReference type="NCBI Taxonomy" id="1843537"/>
    <lineage>
        <taxon>Eukaryota</taxon>
        <taxon>Metazoa</taxon>
        <taxon>Ecdysozoa</taxon>
        <taxon>Arthropoda</taxon>
        <taxon>Crustacea</taxon>
        <taxon>Multicrustacea</taxon>
        <taxon>Malacostraca</taxon>
        <taxon>Eumalacostraca</taxon>
        <taxon>Eucarida</taxon>
        <taxon>Decapoda</taxon>
        <taxon>Pleocyemata</taxon>
        <taxon>Anomura</taxon>
        <taxon>Galatheoidea</taxon>
        <taxon>Porcellanidae</taxon>
        <taxon>Petrolisthes</taxon>
    </lineage>
</organism>
<protein>
    <submittedName>
        <fullName evidence="2">Uncharacterized protein</fullName>
    </submittedName>
</protein>
<reference evidence="2" key="1">
    <citation type="submission" date="2023-11" db="EMBL/GenBank/DDBJ databases">
        <title>Genome assemblies of two species of porcelain crab, Petrolisthes cinctipes and Petrolisthes manimaculis (Anomura: Porcellanidae).</title>
        <authorList>
            <person name="Angst P."/>
        </authorList>
    </citation>
    <scope>NUCLEOTIDE SEQUENCE</scope>
    <source>
        <strain evidence="2">PB745_02</strain>
        <tissue evidence="2">Gill</tissue>
    </source>
</reference>
<name>A0AAE1NV67_9EUCA</name>
<keyword evidence="3" id="KW-1185">Reference proteome</keyword>